<dbReference type="PANTHER" id="PTHR13148">
    <property type="entry name" value="PER1-RELATED"/>
    <property type="match status" value="1"/>
</dbReference>
<dbReference type="AlphaFoldDB" id="A0A139A2L4"/>
<dbReference type="GO" id="GO:0016788">
    <property type="term" value="F:hydrolase activity, acting on ester bonds"/>
    <property type="evidence" value="ECO:0007669"/>
    <property type="project" value="TreeGrafter"/>
</dbReference>
<evidence type="ECO:0000256" key="7">
    <source>
        <dbReference type="RuleBase" id="RU365066"/>
    </source>
</evidence>
<evidence type="ECO:0000256" key="4">
    <source>
        <dbReference type="ARBA" id="ARBA00022729"/>
    </source>
</evidence>
<dbReference type="InterPro" id="IPR007217">
    <property type="entry name" value="Per1-like"/>
</dbReference>
<dbReference type="GO" id="GO:0005789">
    <property type="term" value="C:endoplasmic reticulum membrane"/>
    <property type="evidence" value="ECO:0007669"/>
    <property type="project" value="UniProtKB-SubCell"/>
</dbReference>
<evidence type="ECO:0000256" key="2">
    <source>
        <dbReference type="ARBA" id="ARBA00022502"/>
    </source>
</evidence>
<feature type="transmembrane region" description="Helical" evidence="7">
    <location>
        <begin position="152"/>
        <end position="170"/>
    </location>
</feature>
<evidence type="ECO:0000256" key="8">
    <source>
        <dbReference type="SAM" id="MobiDB-lite"/>
    </source>
</evidence>
<feature type="region of interest" description="Disordered" evidence="8">
    <location>
        <begin position="211"/>
        <end position="234"/>
    </location>
</feature>
<evidence type="ECO:0000256" key="5">
    <source>
        <dbReference type="ARBA" id="ARBA00022989"/>
    </source>
</evidence>
<feature type="transmembrane region" description="Helical" evidence="7">
    <location>
        <begin position="182"/>
        <end position="201"/>
    </location>
</feature>
<accession>A0A139A2L4</accession>
<feature type="transmembrane region" description="Helical" evidence="7">
    <location>
        <begin position="370"/>
        <end position="388"/>
    </location>
</feature>
<keyword evidence="5 7" id="KW-1133">Transmembrane helix</keyword>
<organism evidence="9 10">
    <name type="scientific">Gonapodya prolifera (strain JEL478)</name>
    <name type="common">Monoblepharis prolifera</name>
    <dbReference type="NCBI Taxonomy" id="1344416"/>
    <lineage>
        <taxon>Eukaryota</taxon>
        <taxon>Fungi</taxon>
        <taxon>Fungi incertae sedis</taxon>
        <taxon>Chytridiomycota</taxon>
        <taxon>Chytridiomycota incertae sedis</taxon>
        <taxon>Monoblepharidomycetes</taxon>
        <taxon>Monoblepharidales</taxon>
        <taxon>Gonapodyaceae</taxon>
        <taxon>Gonapodya</taxon>
    </lineage>
</organism>
<feature type="signal peptide" evidence="7">
    <location>
        <begin position="1"/>
        <end position="35"/>
    </location>
</feature>
<dbReference type="PANTHER" id="PTHR13148:SF0">
    <property type="entry name" value="POST-GPI ATTACHMENT TO PROTEINS FACTOR 3"/>
    <property type="match status" value="1"/>
</dbReference>
<comment type="function">
    <text evidence="7">Involved in the lipid remodeling steps of GPI-anchor maturation.</text>
</comment>
<keyword evidence="2 7" id="KW-0337">GPI-anchor biosynthesis</keyword>
<reference evidence="9 10" key="1">
    <citation type="journal article" date="2015" name="Genome Biol. Evol.">
        <title>Phylogenomic analyses indicate that early fungi evolved digesting cell walls of algal ancestors of land plants.</title>
        <authorList>
            <person name="Chang Y."/>
            <person name="Wang S."/>
            <person name="Sekimoto S."/>
            <person name="Aerts A.L."/>
            <person name="Choi C."/>
            <person name="Clum A."/>
            <person name="LaButti K.M."/>
            <person name="Lindquist E.A."/>
            <person name="Yee Ngan C."/>
            <person name="Ohm R.A."/>
            <person name="Salamov A.A."/>
            <person name="Grigoriev I.V."/>
            <person name="Spatafora J.W."/>
            <person name="Berbee M.L."/>
        </authorList>
    </citation>
    <scope>NUCLEOTIDE SEQUENCE [LARGE SCALE GENOMIC DNA]</scope>
    <source>
        <strain evidence="9 10">JEL478</strain>
    </source>
</reference>
<comment type="subcellular location">
    <subcellularLocation>
        <location evidence="1">Endomembrane system</location>
        <topology evidence="1">Multi-pass membrane protein</topology>
    </subcellularLocation>
    <subcellularLocation>
        <location evidence="7">Endoplasmic reticulum membrane</location>
        <topology evidence="7">Multi-pass membrane protein</topology>
    </subcellularLocation>
</comment>
<feature type="transmembrane region" description="Helical" evidence="7">
    <location>
        <begin position="283"/>
        <end position="302"/>
    </location>
</feature>
<keyword evidence="7" id="KW-0256">Endoplasmic reticulum</keyword>
<evidence type="ECO:0000313" key="9">
    <source>
        <dbReference type="EMBL" id="KXS10593.1"/>
    </source>
</evidence>
<keyword evidence="6 7" id="KW-0472">Membrane</keyword>
<evidence type="ECO:0000256" key="3">
    <source>
        <dbReference type="ARBA" id="ARBA00022692"/>
    </source>
</evidence>
<proteinExistence type="inferred from homology"/>
<dbReference type="OMA" id="WNIWDIE"/>
<feature type="chain" id="PRO_5016483642" description="Post-GPI attachment to proteins factor 3" evidence="7">
    <location>
        <begin position="36"/>
        <end position="404"/>
    </location>
</feature>
<dbReference type="Pfam" id="PF04080">
    <property type="entry name" value="Per1"/>
    <property type="match status" value="2"/>
</dbReference>
<name>A0A139A2L4_GONPJ</name>
<keyword evidence="3 7" id="KW-0812">Transmembrane</keyword>
<feature type="transmembrane region" description="Helical" evidence="7">
    <location>
        <begin position="338"/>
        <end position="358"/>
    </location>
</feature>
<dbReference type="EMBL" id="KQ965820">
    <property type="protein sequence ID" value="KXS10593.1"/>
    <property type="molecule type" value="Genomic_DNA"/>
</dbReference>
<keyword evidence="10" id="KW-1185">Reference proteome</keyword>
<evidence type="ECO:0000256" key="6">
    <source>
        <dbReference type="ARBA" id="ARBA00023136"/>
    </source>
</evidence>
<sequence length="404" mass="46176">MSTRRRKASSLFSTIPFLLPLLSVLFLLLVPSTSASSGDRDPQFQSCLDSRRAQRCEGRSERPYSPALALRLLRWDCEADIRYECMWDVTDSRTDQGLPVLQYYGKWPFYRLWGVQEPASVLFSILNGYTHYKGWKRLREVTPASYALRNSHLMYALVSINSWVWSSVFHSRDTYWTERLDYWSAALAIMFGLYLSVTRVLKLYVPRPHRGTSTPNGQGLRTANGTSHSSPQRSYQPLYDMNDPYIDQDEEEPIPDVFAIISTAISTGFSYLNIFSSIPPRLALWRALCILLYTSHVTYLALLPRFDYSYNVIACAVAGGLAQLTWLVFAWRNRHREYAWRAAALALGMGAAMSLELGDFPPVWGVLDAHSLWHAATVPIVVGWYEFAARDIVHETRKGKEAVW</sequence>
<gene>
    <name evidence="9" type="ORF">M427DRAFT_48044</name>
</gene>
<evidence type="ECO:0000256" key="1">
    <source>
        <dbReference type="ARBA" id="ARBA00004127"/>
    </source>
</evidence>
<comment type="similarity">
    <text evidence="7">Belongs to the PGAP3 family.</text>
</comment>
<feature type="transmembrane region" description="Helical" evidence="7">
    <location>
        <begin position="257"/>
        <end position="276"/>
    </location>
</feature>
<evidence type="ECO:0000313" key="10">
    <source>
        <dbReference type="Proteomes" id="UP000070544"/>
    </source>
</evidence>
<protein>
    <recommendedName>
        <fullName evidence="7">Post-GPI attachment to proteins factor 3</fullName>
    </recommendedName>
</protein>
<dbReference type="Proteomes" id="UP000070544">
    <property type="component" value="Unassembled WGS sequence"/>
</dbReference>
<dbReference type="GO" id="GO:0006506">
    <property type="term" value="P:GPI anchor biosynthetic process"/>
    <property type="evidence" value="ECO:0007669"/>
    <property type="project" value="UniProtKB-KW"/>
</dbReference>
<feature type="transmembrane region" description="Helical" evidence="7">
    <location>
        <begin position="308"/>
        <end position="331"/>
    </location>
</feature>
<keyword evidence="4 7" id="KW-0732">Signal</keyword>
<dbReference type="OrthoDB" id="419770at2759"/>